<dbReference type="SUPFAM" id="SSF51338">
    <property type="entry name" value="Composite domain of metallo-dependent hydrolases"/>
    <property type="match status" value="1"/>
</dbReference>
<proteinExistence type="predicted"/>
<dbReference type="SUPFAM" id="SSF51556">
    <property type="entry name" value="Metallo-dependent hydrolases"/>
    <property type="match status" value="1"/>
</dbReference>
<sequence length="458" mass="48213">MTQADLIVCGSAVVTMNAEREILLDGGVAVRKDLIIAVGPARDLRERWPHARVLERPDSIVTPGLINVHQHLTGDPLLRSCIPDRLPPGASIRDWSLPLYATHTPEHDEVAATVGALDCLRNGVTTVIEAGTVAHPARAAAGMHAAGIRGSVGTWGWDVPDVPFTADVPEVLARQRDVLERFPAGGRVEGWVTLVGHDLASDALLTAAADLARDSGARMTMHLSPSAADPAAYLRRVGRRPVVHLDRFGVLGPHLLLSHAVWLDDEELDALAGSGTSVAYCPWAYLRLGQGVTGAGRHAEMSARGIPIGLGGDSANAGDHCDMLKAAALAAGLVRDTRTDPQIFGAHDAFEWATVTGAVAAGMGGRIGSLEPGKLADLVVHDAGRSGWPSAADPVLALVWGGDGRTVRDVVVGGEPVLRGGRSTRIDEPELQERGRRVAADTLAAAGIIVPSRWPLRR</sequence>
<dbReference type="InterPro" id="IPR050287">
    <property type="entry name" value="MTA/SAH_deaminase"/>
</dbReference>
<dbReference type="Pfam" id="PF01979">
    <property type="entry name" value="Amidohydro_1"/>
    <property type="match status" value="1"/>
</dbReference>
<evidence type="ECO:0000256" key="3">
    <source>
        <dbReference type="ARBA" id="ARBA00022833"/>
    </source>
</evidence>
<dbReference type="RefSeq" id="WP_394300506.1">
    <property type="nucleotide sequence ID" value="NZ_JBHMQT010000012.1"/>
</dbReference>
<dbReference type="Proteomes" id="UP001589870">
    <property type="component" value="Unassembled WGS sequence"/>
</dbReference>
<keyword evidence="7" id="KW-1185">Reference proteome</keyword>
<keyword evidence="3" id="KW-0862">Zinc</keyword>
<feature type="domain" description="Aminodeoxyfutalosine deaminase/Imidazolonepropionase-like composite" evidence="5">
    <location>
        <begin position="26"/>
        <end position="51"/>
    </location>
</feature>
<comment type="caution">
    <text evidence="6">The sequence shown here is derived from an EMBL/GenBank/DDBJ whole genome shotgun (WGS) entry which is preliminary data.</text>
</comment>
<dbReference type="Pfam" id="PF22039">
    <property type="entry name" value="HUTI_composite_bact"/>
    <property type="match status" value="1"/>
</dbReference>
<dbReference type="PANTHER" id="PTHR43794:SF11">
    <property type="entry name" value="AMIDOHYDROLASE-RELATED DOMAIN-CONTAINING PROTEIN"/>
    <property type="match status" value="1"/>
</dbReference>
<feature type="domain" description="Amidohydrolase-related" evidence="4">
    <location>
        <begin position="60"/>
        <end position="417"/>
    </location>
</feature>
<accession>A0ABV6U1F5</accession>
<keyword evidence="2" id="KW-0378">Hydrolase</keyword>
<protein>
    <submittedName>
        <fullName evidence="6">Amidohydrolase family protein</fullName>
    </submittedName>
</protein>
<keyword evidence="1" id="KW-0479">Metal-binding</keyword>
<dbReference type="InterPro" id="IPR032466">
    <property type="entry name" value="Metal_Hydrolase"/>
</dbReference>
<evidence type="ECO:0000313" key="7">
    <source>
        <dbReference type="Proteomes" id="UP001589870"/>
    </source>
</evidence>
<dbReference type="InterPro" id="IPR011059">
    <property type="entry name" value="Metal-dep_hydrolase_composite"/>
</dbReference>
<organism evidence="6 7">
    <name type="scientific">Sphaerimonospora cavernae</name>
    <dbReference type="NCBI Taxonomy" id="1740611"/>
    <lineage>
        <taxon>Bacteria</taxon>
        <taxon>Bacillati</taxon>
        <taxon>Actinomycetota</taxon>
        <taxon>Actinomycetes</taxon>
        <taxon>Streptosporangiales</taxon>
        <taxon>Streptosporangiaceae</taxon>
        <taxon>Sphaerimonospora</taxon>
    </lineage>
</organism>
<dbReference type="EMBL" id="JBHMQT010000012">
    <property type="protein sequence ID" value="MFC0862292.1"/>
    <property type="molecule type" value="Genomic_DNA"/>
</dbReference>
<evidence type="ECO:0000259" key="5">
    <source>
        <dbReference type="Pfam" id="PF22039"/>
    </source>
</evidence>
<name>A0ABV6U1F5_9ACTN</name>
<evidence type="ECO:0000256" key="1">
    <source>
        <dbReference type="ARBA" id="ARBA00022723"/>
    </source>
</evidence>
<dbReference type="InterPro" id="IPR006680">
    <property type="entry name" value="Amidohydro-rel"/>
</dbReference>
<evidence type="ECO:0000256" key="2">
    <source>
        <dbReference type="ARBA" id="ARBA00022801"/>
    </source>
</evidence>
<gene>
    <name evidence="6" type="ORF">ACFHYQ_08285</name>
</gene>
<evidence type="ECO:0000313" key="6">
    <source>
        <dbReference type="EMBL" id="MFC0862292.1"/>
    </source>
</evidence>
<dbReference type="Gene3D" id="3.20.20.140">
    <property type="entry name" value="Metal-dependent hydrolases"/>
    <property type="match status" value="1"/>
</dbReference>
<dbReference type="Gene3D" id="2.30.40.10">
    <property type="entry name" value="Urease, subunit C, domain 1"/>
    <property type="match status" value="1"/>
</dbReference>
<reference evidence="6 7" key="1">
    <citation type="submission" date="2024-09" db="EMBL/GenBank/DDBJ databases">
        <authorList>
            <person name="Sun Q."/>
            <person name="Mori K."/>
        </authorList>
    </citation>
    <scope>NUCLEOTIDE SEQUENCE [LARGE SCALE GENOMIC DNA]</scope>
    <source>
        <strain evidence="6 7">TBRC 1851</strain>
    </source>
</reference>
<dbReference type="PANTHER" id="PTHR43794">
    <property type="entry name" value="AMINOHYDROLASE SSNA-RELATED"/>
    <property type="match status" value="1"/>
</dbReference>
<dbReference type="InterPro" id="IPR054418">
    <property type="entry name" value="MQNX/HUTI_composite_N"/>
</dbReference>
<evidence type="ECO:0000259" key="4">
    <source>
        <dbReference type="Pfam" id="PF01979"/>
    </source>
</evidence>